<dbReference type="Gene3D" id="2.60.40.10">
    <property type="entry name" value="Immunoglobulins"/>
    <property type="match status" value="2"/>
</dbReference>
<keyword evidence="12" id="KW-1185">Reference proteome</keyword>
<evidence type="ECO:0000256" key="6">
    <source>
        <dbReference type="SAM" id="Phobius"/>
    </source>
</evidence>
<keyword evidence="2" id="KW-0964">Secreted</keyword>
<evidence type="ECO:0000259" key="9">
    <source>
        <dbReference type="Pfam" id="PF16555"/>
    </source>
</evidence>
<dbReference type="InterPro" id="IPR048052">
    <property type="entry name" value="FM1-like"/>
</dbReference>
<reference evidence="11 12" key="1">
    <citation type="submission" date="2014-03" db="EMBL/GenBank/DDBJ databases">
        <title>Genomics of Bifidobacteria.</title>
        <authorList>
            <person name="Ventura M."/>
            <person name="Milani C."/>
            <person name="Lugli G.A."/>
        </authorList>
    </citation>
    <scope>NUCLEOTIDE SEQUENCE [LARGE SCALE GENOMIC DNA]</scope>
    <source>
        <strain evidence="11 12">LMG 21589</strain>
    </source>
</reference>
<accession>A0A087DDE5</accession>
<keyword evidence="1" id="KW-0134">Cell wall</keyword>
<dbReference type="InterPro" id="IPR013783">
    <property type="entry name" value="Ig-like_fold"/>
</dbReference>
<evidence type="ECO:0000259" key="10">
    <source>
        <dbReference type="Pfam" id="PF17802"/>
    </source>
</evidence>
<evidence type="ECO:0000256" key="3">
    <source>
        <dbReference type="ARBA" id="ARBA00022729"/>
    </source>
</evidence>
<feature type="region of interest" description="Disordered" evidence="5">
    <location>
        <begin position="338"/>
        <end position="371"/>
    </location>
</feature>
<dbReference type="NCBIfam" id="NF033902">
    <property type="entry name" value="iso_D2_wall_anc"/>
    <property type="match status" value="1"/>
</dbReference>
<feature type="transmembrane region" description="Helical" evidence="6">
    <location>
        <begin position="498"/>
        <end position="516"/>
    </location>
</feature>
<evidence type="ECO:0000256" key="1">
    <source>
        <dbReference type="ARBA" id="ARBA00022512"/>
    </source>
</evidence>
<keyword evidence="3 7" id="KW-0732">Signal</keyword>
<dbReference type="NCBIfam" id="TIGR04226">
    <property type="entry name" value="RrgB_K2N_iso_D2"/>
    <property type="match status" value="1"/>
</dbReference>
<feature type="domain" description="Gram-positive cocci surface proteins LPxTG" evidence="8">
    <location>
        <begin position="482"/>
        <end position="519"/>
    </location>
</feature>
<dbReference type="InterPro" id="IPR019931">
    <property type="entry name" value="LPXTG_anchor"/>
</dbReference>
<evidence type="ECO:0000256" key="5">
    <source>
        <dbReference type="SAM" id="MobiDB-lite"/>
    </source>
</evidence>
<keyword evidence="6" id="KW-1133">Transmembrane helix</keyword>
<dbReference type="GO" id="GO:0005975">
    <property type="term" value="P:carbohydrate metabolic process"/>
    <property type="evidence" value="ECO:0007669"/>
    <property type="project" value="UniProtKB-ARBA"/>
</dbReference>
<feature type="compositionally biased region" description="Pro residues" evidence="5">
    <location>
        <begin position="347"/>
        <end position="362"/>
    </location>
</feature>
<dbReference type="Proteomes" id="UP000029033">
    <property type="component" value="Unassembled WGS sequence"/>
</dbReference>
<dbReference type="eggNOG" id="COG4932">
    <property type="taxonomic scope" value="Bacteria"/>
</dbReference>
<dbReference type="Pfam" id="PF16555">
    <property type="entry name" value="GramPos_pilinD1"/>
    <property type="match status" value="1"/>
</dbReference>
<feature type="domain" description="SpaA-like prealbumin fold" evidence="10">
    <location>
        <begin position="374"/>
        <end position="466"/>
    </location>
</feature>
<comment type="caution">
    <text evidence="11">The sequence shown here is derived from an EMBL/GenBank/DDBJ whole genome shotgun (WGS) entry which is preliminary data.</text>
</comment>
<dbReference type="Pfam" id="PF00746">
    <property type="entry name" value="Gram_pos_anchor"/>
    <property type="match status" value="1"/>
</dbReference>
<name>A0A087DDE5_9BIFI</name>
<dbReference type="EMBL" id="JGZO01000012">
    <property type="protein sequence ID" value="KFI93545.1"/>
    <property type="molecule type" value="Genomic_DNA"/>
</dbReference>
<organism evidence="11 12">
    <name type="scientific">Bifidobacterium scardovii</name>
    <dbReference type="NCBI Taxonomy" id="158787"/>
    <lineage>
        <taxon>Bacteria</taxon>
        <taxon>Bacillati</taxon>
        <taxon>Actinomycetota</taxon>
        <taxon>Actinomycetes</taxon>
        <taxon>Bifidobacteriales</taxon>
        <taxon>Bifidobacteriaceae</taxon>
        <taxon>Bifidobacterium</taxon>
    </lineage>
</organism>
<evidence type="ECO:0000313" key="11">
    <source>
        <dbReference type="EMBL" id="KFI93545.1"/>
    </source>
</evidence>
<dbReference type="STRING" id="158787.BSCA_0033"/>
<evidence type="ECO:0000259" key="8">
    <source>
        <dbReference type="Pfam" id="PF00746"/>
    </source>
</evidence>
<keyword evidence="6" id="KW-0472">Membrane</keyword>
<evidence type="ECO:0000256" key="2">
    <source>
        <dbReference type="ARBA" id="ARBA00022525"/>
    </source>
</evidence>
<dbReference type="Gene3D" id="2.60.40.740">
    <property type="match status" value="1"/>
</dbReference>
<feature type="chain" id="PRO_5001820064" evidence="7">
    <location>
        <begin position="30"/>
        <end position="524"/>
    </location>
</feature>
<dbReference type="InterPro" id="IPR032364">
    <property type="entry name" value="GramPos_pilinD1_N"/>
</dbReference>
<proteinExistence type="predicted"/>
<evidence type="ECO:0000256" key="7">
    <source>
        <dbReference type="SAM" id="SignalP"/>
    </source>
</evidence>
<dbReference type="AlphaFoldDB" id="A0A087DDE5"/>
<dbReference type="InterPro" id="IPR041033">
    <property type="entry name" value="SpaA_PFL_dom_1"/>
</dbReference>
<feature type="signal peptide" evidence="7">
    <location>
        <begin position="1"/>
        <end position="29"/>
    </location>
</feature>
<keyword evidence="4" id="KW-0572">Peptidoglycan-anchor</keyword>
<evidence type="ECO:0000256" key="4">
    <source>
        <dbReference type="ARBA" id="ARBA00023088"/>
    </source>
</evidence>
<dbReference type="NCBIfam" id="TIGR01167">
    <property type="entry name" value="LPXTG_anchor"/>
    <property type="match status" value="1"/>
</dbReference>
<sequence length="524" mass="54911">MKHNVMKRVMALAAVVAVSALGFASTAHAAPGGGSTAIDASELGNITPGTTGSITIHKYEEIGNTTKLSVNGTSTIPQGMKPLAGVTFSIYPIEGIDVATVDGFNKATELSKIAKNFQAGAPKIGNARIGEYNLGTAHDTNATDDQGMTKDSGVSLGAYLVVEKGAPAKVTGKAVPFVVTVPVRDTEAKKWQYDVHVYPKNEVSESSKKTDSSQTVQVGDDIKWDIYTKIPSVAAGKKLTKIQIVDALPDAVRFKSLTAGVVDANTKKTDDVQLIVDTDYKLYAPAADTNGSNASIVLTEAGLTKVKDMGGHFVHVNIVATLKSAGDGTIINKAYPTVETDVDGTTPPTPPTPDNPPTPPTNTPEIPSNPTYVGKLKITKVDADNTTKTLKGAKFQIFPVKGDGSNADPVMNGTDNYFTTNDDGVIEVELSLHEQNTGKFKIVEIEAPAGFVTPDEAHRTTEVTLSAGDVATNYKTIENTPNKGVVPNLPLTGASGRILMLLAGGALVMGAGIAAFKHRARGKQ</sequence>
<evidence type="ECO:0000313" key="12">
    <source>
        <dbReference type="Proteomes" id="UP000029033"/>
    </source>
</evidence>
<dbReference type="Pfam" id="PF17802">
    <property type="entry name" value="SpaA"/>
    <property type="match status" value="1"/>
</dbReference>
<gene>
    <name evidence="11" type="ORF">BSCA_0033</name>
</gene>
<protein>
    <submittedName>
        <fullName evidence="11">Fimbrial protein</fullName>
    </submittedName>
</protein>
<dbReference type="InterPro" id="IPR026466">
    <property type="entry name" value="Fim_isopep_form_D2_dom"/>
</dbReference>
<keyword evidence="6" id="KW-0812">Transmembrane</keyword>
<dbReference type="RefSeq" id="WP_161787627.1">
    <property type="nucleotide sequence ID" value="NZ_CAUPKV010000032.1"/>
</dbReference>
<feature type="domain" description="Gram-positive pilin subunit D1 N-terminal" evidence="9">
    <location>
        <begin position="50"/>
        <end position="202"/>
    </location>
</feature>
<dbReference type="GeneID" id="85164825"/>